<protein>
    <submittedName>
        <fullName evidence="2">Uncharacterized protein</fullName>
    </submittedName>
</protein>
<evidence type="ECO:0000256" key="1">
    <source>
        <dbReference type="SAM" id="Phobius"/>
    </source>
</evidence>
<accession>A0A9P6BXE1</accession>
<evidence type="ECO:0000313" key="2">
    <source>
        <dbReference type="EMBL" id="KAF9442972.1"/>
    </source>
</evidence>
<proteinExistence type="predicted"/>
<dbReference type="EMBL" id="MU151537">
    <property type="protein sequence ID" value="KAF9442972.1"/>
    <property type="molecule type" value="Genomic_DNA"/>
</dbReference>
<dbReference type="Proteomes" id="UP000807342">
    <property type="component" value="Unassembled WGS sequence"/>
</dbReference>
<evidence type="ECO:0000313" key="3">
    <source>
        <dbReference type="Proteomes" id="UP000807342"/>
    </source>
</evidence>
<feature type="transmembrane region" description="Helical" evidence="1">
    <location>
        <begin position="26"/>
        <end position="43"/>
    </location>
</feature>
<keyword evidence="1" id="KW-0472">Membrane</keyword>
<keyword evidence="3" id="KW-1185">Reference proteome</keyword>
<sequence>MHRPSGKEPVYNYIHNHDPPHKARNVLFTIIAIGSNAFLAIIIDSAYSMSKSSLGECVNR</sequence>
<dbReference type="AlphaFoldDB" id="A0A9P6BXE1"/>
<reference evidence="2" key="1">
    <citation type="submission" date="2020-11" db="EMBL/GenBank/DDBJ databases">
        <authorList>
            <consortium name="DOE Joint Genome Institute"/>
            <person name="Ahrendt S."/>
            <person name="Riley R."/>
            <person name="Andreopoulos W."/>
            <person name="Labutti K."/>
            <person name="Pangilinan J."/>
            <person name="Ruiz-Duenas F.J."/>
            <person name="Barrasa J.M."/>
            <person name="Sanchez-Garcia M."/>
            <person name="Camarero S."/>
            <person name="Miyauchi S."/>
            <person name="Serrano A."/>
            <person name="Linde D."/>
            <person name="Babiker R."/>
            <person name="Drula E."/>
            <person name="Ayuso-Fernandez I."/>
            <person name="Pacheco R."/>
            <person name="Padilla G."/>
            <person name="Ferreira P."/>
            <person name="Barriuso J."/>
            <person name="Kellner H."/>
            <person name="Castanera R."/>
            <person name="Alfaro M."/>
            <person name="Ramirez L."/>
            <person name="Pisabarro A.G."/>
            <person name="Kuo A."/>
            <person name="Tritt A."/>
            <person name="Lipzen A."/>
            <person name="He G."/>
            <person name="Yan M."/>
            <person name="Ng V."/>
            <person name="Cullen D."/>
            <person name="Martin F."/>
            <person name="Rosso M.-N."/>
            <person name="Henrissat B."/>
            <person name="Hibbett D."/>
            <person name="Martinez A.T."/>
            <person name="Grigoriev I.V."/>
        </authorList>
    </citation>
    <scope>NUCLEOTIDE SEQUENCE</scope>
    <source>
        <strain evidence="2">MF-IS2</strain>
    </source>
</reference>
<name>A0A9P6BXE1_9AGAR</name>
<keyword evidence="1" id="KW-0812">Transmembrane</keyword>
<keyword evidence="1" id="KW-1133">Transmembrane helix</keyword>
<organism evidence="2 3">
    <name type="scientific">Macrolepiota fuliginosa MF-IS2</name>
    <dbReference type="NCBI Taxonomy" id="1400762"/>
    <lineage>
        <taxon>Eukaryota</taxon>
        <taxon>Fungi</taxon>
        <taxon>Dikarya</taxon>
        <taxon>Basidiomycota</taxon>
        <taxon>Agaricomycotina</taxon>
        <taxon>Agaricomycetes</taxon>
        <taxon>Agaricomycetidae</taxon>
        <taxon>Agaricales</taxon>
        <taxon>Agaricineae</taxon>
        <taxon>Agaricaceae</taxon>
        <taxon>Macrolepiota</taxon>
    </lineage>
</organism>
<gene>
    <name evidence="2" type="ORF">P691DRAFT_809680</name>
</gene>
<comment type="caution">
    <text evidence="2">The sequence shown here is derived from an EMBL/GenBank/DDBJ whole genome shotgun (WGS) entry which is preliminary data.</text>
</comment>